<dbReference type="Proteomes" id="UP000824176">
    <property type="component" value="Unassembled WGS sequence"/>
</dbReference>
<comment type="caution">
    <text evidence="2">The sequence shown here is derived from an EMBL/GenBank/DDBJ whole genome shotgun (WGS) entry which is preliminary data.</text>
</comment>
<feature type="transmembrane region" description="Helical" evidence="1">
    <location>
        <begin position="146"/>
        <end position="170"/>
    </location>
</feature>
<feature type="transmembrane region" description="Helical" evidence="1">
    <location>
        <begin position="7"/>
        <end position="25"/>
    </location>
</feature>
<organism evidence="2 3">
    <name type="scientific">Candidatus Mucispirillum faecigallinarum</name>
    <dbReference type="NCBI Taxonomy" id="2838699"/>
    <lineage>
        <taxon>Bacteria</taxon>
        <taxon>Pseudomonadati</taxon>
        <taxon>Deferribacterota</taxon>
        <taxon>Deferribacteres</taxon>
        <taxon>Deferribacterales</taxon>
        <taxon>Mucispirillaceae</taxon>
        <taxon>Mucispirillum</taxon>
    </lineage>
</organism>
<dbReference type="Pfam" id="PF03729">
    <property type="entry name" value="DUF308"/>
    <property type="match status" value="2"/>
</dbReference>
<evidence type="ECO:0000313" key="3">
    <source>
        <dbReference type="Proteomes" id="UP000824176"/>
    </source>
</evidence>
<reference evidence="2" key="1">
    <citation type="journal article" date="2021" name="PeerJ">
        <title>Extensive microbial diversity within the chicken gut microbiome revealed by metagenomics and culture.</title>
        <authorList>
            <person name="Gilroy R."/>
            <person name="Ravi A."/>
            <person name="Getino M."/>
            <person name="Pursley I."/>
            <person name="Horton D.L."/>
            <person name="Alikhan N.F."/>
            <person name="Baker D."/>
            <person name="Gharbi K."/>
            <person name="Hall N."/>
            <person name="Watson M."/>
            <person name="Adriaenssens E.M."/>
            <person name="Foster-Nyarko E."/>
            <person name="Jarju S."/>
            <person name="Secka A."/>
            <person name="Antonio M."/>
            <person name="Oren A."/>
            <person name="Chaudhuri R.R."/>
            <person name="La Ragione R."/>
            <person name="Hildebrand F."/>
            <person name="Pallen M.J."/>
        </authorList>
    </citation>
    <scope>NUCLEOTIDE SEQUENCE</scope>
    <source>
        <strain evidence="2">ChiW4-1371</strain>
    </source>
</reference>
<gene>
    <name evidence="2" type="ORF">H9804_03600</name>
</gene>
<dbReference type="PANTHER" id="PTHR34989:SF1">
    <property type="entry name" value="PROTEIN HDED"/>
    <property type="match status" value="1"/>
</dbReference>
<evidence type="ECO:0000256" key="1">
    <source>
        <dbReference type="SAM" id="Phobius"/>
    </source>
</evidence>
<dbReference type="InterPro" id="IPR005325">
    <property type="entry name" value="DUF308_memb"/>
</dbReference>
<feature type="transmembrane region" description="Helical" evidence="1">
    <location>
        <begin position="122"/>
        <end position="140"/>
    </location>
</feature>
<keyword evidence="1" id="KW-0812">Transmembrane</keyword>
<dbReference type="EMBL" id="DXAQ01000054">
    <property type="protein sequence ID" value="HIZ89007.1"/>
    <property type="molecule type" value="Genomic_DNA"/>
</dbReference>
<dbReference type="InterPro" id="IPR052712">
    <property type="entry name" value="Acid_resist_chaperone_HdeD"/>
</dbReference>
<dbReference type="GO" id="GO:0005886">
    <property type="term" value="C:plasma membrane"/>
    <property type="evidence" value="ECO:0007669"/>
    <property type="project" value="TreeGrafter"/>
</dbReference>
<feature type="transmembrane region" description="Helical" evidence="1">
    <location>
        <begin position="89"/>
        <end position="110"/>
    </location>
</feature>
<evidence type="ECO:0000313" key="2">
    <source>
        <dbReference type="EMBL" id="HIZ89007.1"/>
    </source>
</evidence>
<dbReference type="AlphaFoldDB" id="A0A9D2GS68"/>
<keyword evidence="1" id="KW-0472">Membrane</keyword>
<proteinExistence type="predicted"/>
<name>A0A9D2GS68_9BACT</name>
<dbReference type="PANTHER" id="PTHR34989">
    <property type="entry name" value="PROTEIN HDED"/>
    <property type="match status" value="1"/>
</dbReference>
<feature type="transmembrane region" description="Helical" evidence="1">
    <location>
        <begin position="63"/>
        <end position="83"/>
    </location>
</feature>
<feature type="transmembrane region" description="Helical" evidence="1">
    <location>
        <begin position="31"/>
        <end position="56"/>
    </location>
</feature>
<reference evidence="2" key="2">
    <citation type="submission" date="2021-04" db="EMBL/GenBank/DDBJ databases">
        <authorList>
            <person name="Gilroy R."/>
        </authorList>
    </citation>
    <scope>NUCLEOTIDE SEQUENCE</scope>
    <source>
        <strain evidence="2">ChiW4-1371</strain>
    </source>
</reference>
<accession>A0A9D2GS68</accession>
<sequence length="176" mass="19096">MNTGSYLISLVFSVLLIVLGIVIIMNPAGTMAAFTLIISILMIISGITNIFLYMGLRDFKGAVYYLIEGGISIILGIMLMSSQSVLENFLPLAVGFWIALKSITAVVTAVEWKKRNYDAWKSLMAGGIIGILIALLIAAVPKIVSVYISLVLGIGMIITGIVIIIFIINLRRMINQ</sequence>
<protein>
    <submittedName>
        <fullName evidence="2">DUF308 domain-containing protein</fullName>
    </submittedName>
</protein>
<keyword evidence="1" id="KW-1133">Transmembrane helix</keyword>